<evidence type="ECO:0000256" key="1">
    <source>
        <dbReference type="SAM" id="MobiDB-lite"/>
    </source>
</evidence>
<dbReference type="AlphaFoldDB" id="A0AAE1C8A5"/>
<evidence type="ECO:0000313" key="3">
    <source>
        <dbReference type="EMBL" id="KAK3682607.1"/>
    </source>
</evidence>
<keyword evidence="4" id="KW-1185">Reference proteome</keyword>
<name>A0AAE1C8A5_9PEZI</name>
<evidence type="ECO:0000259" key="2">
    <source>
        <dbReference type="Pfam" id="PF14420"/>
    </source>
</evidence>
<feature type="domain" description="Clr5" evidence="2">
    <location>
        <begin position="1"/>
        <end position="41"/>
    </location>
</feature>
<gene>
    <name evidence="3" type="ORF">B0T22DRAFT_444794</name>
</gene>
<reference evidence="3" key="1">
    <citation type="journal article" date="2023" name="Mol. Phylogenet. Evol.">
        <title>Genome-scale phylogeny and comparative genomics of the fungal order Sordariales.</title>
        <authorList>
            <person name="Hensen N."/>
            <person name="Bonometti L."/>
            <person name="Westerberg I."/>
            <person name="Brannstrom I.O."/>
            <person name="Guillou S."/>
            <person name="Cros-Aarteil S."/>
            <person name="Calhoun S."/>
            <person name="Haridas S."/>
            <person name="Kuo A."/>
            <person name="Mondo S."/>
            <person name="Pangilinan J."/>
            <person name="Riley R."/>
            <person name="LaButti K."/>
            <person name="Andreopoulos B."/>
            <person name="Lipzen A."/>
            <person name="Chen C."/>
            <person name="Yan M."/>
            <person name="Daum C."/>
            <person name="Ng V."/>
            <person name="Clum A."/>
            <person name="Steindorff A."/>
            <person name="Ohm R.A."/>
            <person name="Martin F."/>
            <person name="Silar P."/>
            <person name="Natvig D.O."/>
            <person name="Lalanne C."/>
            <person name="Gautier V."/>
            <person name="Ament-Velasquez S.L."/>
            <person name="Kruys A."/>
            <person name="Hutchinson M.I."/>
            <person name="Powell A.J."/>
            <person name="Barry K."/>
            <person name="Miller A.N."/>
            <person name="Grigoriev I.V."/>
            <person name="Debuchy R."/>
            <person name="Gladieux P."/>
            <person name="Hiltunen Thoren M."/>
            <person name="Johannesson H."/>
        </authorList>
    </citation>
    <scope>NUCLEOTIDE SEQUENCE</scope>
    <source>
        <strain evidence="3">CBS 314.62</strain>
    </source>
</reference>
<sequence length="154" mass="16958">MTKSWEDHKEVIVRQYKEQNKPLHVVRRFMEEQYRFKASNTTAKFGKLSAANEFPSAIAFHQTPDSENSSSSSSSGSPESPTMKSYFVTGAQSGIETSSGRVGSTGLNLGFNSRSYCGQFATSPTQHMNTQPVFIAHHQPRGSIIPLILTPNEG</sequence>
<dbReference type="Pfam" id="PF14420">
    <property type="entry name" value="Clr5"/>
    <property type="match status" value="1"/>
</dbReference>
<dbReference type="EMBL" id="JAULSO010000005">
    <property type="protein sequence ID" value="KAK3682607.1"/>
    <property type="molecule type" value="Genomic_DNA"/>
</dbReference>
<protein>
    <recommendedName>
        <fullName evidence="2">Clr5 domain-containing protein</fullName>
    </recommendedName>
</protein>
<organism evidence="3 4">
    <name type="scientific">Podospora appendiculata</name>
    <dbReference type="NCBI Taxonomy" id="314037"/>
    <lineage>
        <taxon>Eukaryota</taxon>
        <taxon>Fungi</taxon>
        <taxon>Dikarya</taxon>
        <taxon>Ascomycota</taxon>
        <taxon>Pezizomycotina</taxon>
        <taxon>Sordariomycetes</taxon>
        <taxon>Sordariomycetidae</taxon>
        <taxon>Sordariales</taxon>
        <taxon>Podosporaceae</taxon>
        <taxon>Podospora</taxon>
    </lineage>
</organism>
<dbReference type="Proteomes" id="UP001270362">
    <property type="component" value="Unassembled WGS sequence"/>
</dbReference>
<comment type="caution">
    <text evidence="3">The sequence shown here is derived from an EMBL/GenBank/DDBJ whole genome shotgun (WGS) entry which is preliminary data.</text>
</comment>
<feature type="region of interest" description="Disordered" evidence="1">
    <location>
        <begin position="60"/>
        <end position="85"/>
    </location>
</feature>
<proteinExistence type="predicted"/>
<accession>A0AAE1C8A5</accession>
<dbReference type="InterPro" id="IPR025676">
    <property type="entry name" value="Clr5_dom"/>
</dbReference>
<evidence type="ECO:0000313" key="4">
    <source>
        <dbReference type="Proteomes" id="UP001270362"/>
    </source>
</evidence>
<reference evidence="3" key="2">
    <citation type="submission" date="2023-06" db="EMBL/GenBank/DDBJ databases">
        <authorList>
            <consortium name="Lawrence Berkeley National Laboratory"/>
            <person name="Haridas S."/>
            <person name="Hensen N."/>
            <person name="Bonometti L."/>
            <person name="Westerberg I."/>
            <person name="Brannstrom I.O."/>
            <person name="Guillou S."/>
            <person name="Cros-Aarteil S."/>
            <person name="Calhoun S."/>
            <person name="Kuo A."/>
            <person name="Mondo S."/>
            <person name="Pangilinan J."/>
            <person name="Riley R."/>
            <person name="Labutti K."/>
            <person name="Andreopoulos B."/>
            <person name="Lipzen A."/>
            <person name="Chen C."/>
            <person name="Yanf M."/>
            <person name="Daum C."/>
            <person name="Ng V."/>
            <person name="Clum A."/>
            <person name="Steindorff A."/>
            <person name="Ohm R."/>
            <person name="Martin F."/>
            <person name="Silar P."/>
            <person name="Natvig D."/>
            <person name="Lalanne C."/>
            <person name="Gautier V."/>
            <person name="Ament-Velasquez S.L."/>
            <person name="Kruys A."/>
            <person name="Hutchinson M.I."/>
            <person name="Powell A.J."/>
            <person name="Barry K."/>
            <person name="Miller A.N."/>
            <person name="Grigoriev I.V."/>
            <person name="Debuchy R."/>
            <person name="Gladieux P."/>
            <person name="Thoren M.H."/>
            <person name="Johannesson H."/>
        </authorList>
    </citation>
    <scope>NUCLEOTIDE SEQUENCE</scope>
    <source>
        <strain evidence="3">CBS 314.62</strain>
    </source>
</reference>
<feature type="compositionally biased region" description="Low complexity" evidence="1">
    <location>
        <begin position="66"/>
        <end position="81"/>
    </location>
</feature>